<name>A0A2S9Y131_9BACT</name>
<dbReference type="Gene3D" id="3.40.50.300">
    <property type="entry name" value="P-loop containing nucleotide triphosphate hydrolases"/>
    <property type="match status" value="1"/>
</dbReference>
<comment type="caution">
    <text evidence="1">The sequence shown here is derived from an EMBL/GenBank/DDBJ whole genome shotgun (WGS) entry which is preliminary data.</text>
</comment>
<organism evidence="1 2">
    <name type="scientific">Enhygromyxa salina</name>
    <dbReference type="NCBI Taxonomy" id="215803"/>
    <lineage>
        <taxon>Bacteria</taxon>
        <taxon>Pseudomonadati</taxon>
        <taxon>Myxococcota</taxon>
        <taxon>Polyangia</taxon>
        <taxon>Nannocystales</taxon>
        <taxon>Nannocystaceae</taxon>
        <taxon>Enhygromyxa</taxon>
    </lineage>
</organism>
<gene>
    <name evidence="1" type="ORF">ENSA5_29550</name>
</gene>
<dbReference type="EMBL" id="PVNK01000144">
    <property type="protein sequence ID" value="PRP98799.1"/>
    <property type="molecule type" value="Genomic_DNA"/>
</dbReference>
<dbReference type="Proteomes" id="UP000237968">
    <property type="component" value="Unassembled WGS sequence"/>
</dbReference>
<dbReference type="AlphaFoldDB" id="A0A2S9Y131"/>
<proteinExistence type="predicted"/>
<dbReference type="InterPro" id="IPR027417">
    <property type="entry name" value="P-loop_NTPase"/>
</dbReference>
<evidence type="ECO:0000313" key="1">
    <source>
        <dbReference type="EMBL" id="PRP98799.1"/>
    </source>
</evidence>
<sequence length="311" mass="32623">MWFEPEELAAASRVELGEGPGAGVEPGGEGLLCRAPRSQQLLGAVSGPGVCLAALPGWPSAGAAGQGLGPALAQLVGELRPGDVVVVGGAARGVGRTSLLAQLSDGLALRQIPGQAQTPVVCVTEETPALWRARSLARWSGLDARVFVDPGQARREPELAARVAAFAQSAWAELDRRQRFVDARAFAGPDARAELLAALRRWRAELAPDAAHAVWPVVVVDPLEQLEGGPADALAELAELASDEGLIVLASCDEPRPEHTRRLDRHAGVRLRATPIASDGLELELCHRRLGPGGCVGLRWDRASGRIEPSA</sequence>
<protein>
    <submittedName>
        <fullName evidence="1">Uncharacterized protein</fullName>
    </submittedName>
</protein>
<evidence type="ECO:0000313" key="2">
    <source>
        <dbReference type="Proteomes" id="UP000237968"/>
    </source>
</evidence>
<accession>A0A2S9Y131</accession>
<reference evidence="1 2" key="1">
    <citation type="submission" date="2018-03" db="EMBL/GenBank/DDBJ databases">
        <title>Draft Genome Sequences of the Obligatory Marine Myxobacteria Enhygromyxa salina SWB005.</title>
        <authorList>
            <person name="Poehlein A."/>
            <person name="Moghaddam J.A."/>
            <person name="Harms H."/>
            <person name="Alanjari M."/>
            <person name="Koenig G.M."/>
            <person name="Daniel R."/>
            <person name="Schaeberle T.F."/>
        </authorList>
    </citation>
    <scope>NUCLEOTIDE SEQUENCE [LARGE SCALE GENOMIC DNA]</scope>
    <source>
        <strain evidence="1 2">SWB005</strain>
    </source>
</reference>
<keyword evidence="2" id="KW-1185">Reference proteome</keyword>